<dbReference type="GO" id="GO:0016787">
    <property type="term" value="F:hydrolase activity"/>
    <property type="evidence" value="ECO:0007669"/>
    <property type="project" value="UniProtKB-KW"/>
</dbReference>
<dbReference type="PANTHER" id="PTHR12993:SF30">
    <property type="entry name" value="N-ACETYL-ALPHA-D-GLUCOSAMINYL L-MALATE DEACETYLASE 1"/>
    <property type="match status" value="1"/>
</dbReference>
<evidence type="ECO:0000313" key="2">
    <source>
        <dbReference type="Proteomes" id="UP001168528"/>
    </source>
</evidence>
<dbReference type="EC" id="3.5.1.-" evidence="1"/>
<reference evidence="1" key="1">
    <citation type="submission" date="2023-07" db="EMBL/GenBank/DDBJ databases">
        <title>The genome sequence of Rhodocytophaga aerolata KACC 12507.</title>
        <authorList>
            <person name="Zhang X."/>
        </authorList>
    </citation>
    <scope>NUCLEOTIDE SEQUENCE</scope>
    <source>
        <strain evidence="1">KACC 12507</strain>
    </source>
</reference>
<dbReference type="InterPro" id="IPR024078">
    <property type="entry name" value="LmbE-like_dom_sf"/>
</dbReference>
<evidence type="ECO:0000313" key="1">
    <source>
        <dbReference type="EMBL" id="MDO1446562.1"/>
    </source>
</evidence>
<dbReference type="Proteomes" id="UP001168528">
    <property type="component" value="Unassembled WGS sequence"/>
</dbReference>
<accession>A0ABT8R733</accession>
<proteinExistence type="predicted"/>
<sequence>MKTAIAIGAHPDDIELMMAGTLLLLKKAGYEIHYLNISSGNCGSVEYDAATTRRVRLLEAKEAASILGAHFHLPLCNDLEIMYEVKTLRRLAAIIREVKPAIVLTHSPADYMEDHTTTCRLAVTATFARGMPNFQSTPEQPVATYDSTIYHCLPHGLRDSLRRRIRAGAYIQTNAVHETKMEALKAHQSQQNWLDVSQKLNSYLQTMEDMSLEIGRMSGKFQYAEGWRRHLHYGFCAPDTDPLKDLGNDYLIDQLYEKSLEEGF</sequence>
<name>A0ABT8R733_9BACT</name>
<dbReference type="Gene3D" id="3.40.50.10320">
    <property type="entry name" value="LmbE-like"/>
    <property type="match status" value="1"/>
</dbReference>
<dbReference type="Pfam" id="PF02585">
    <property type="entry name" value="PIG-L"/>
    <property type="match status" value="1"/>
</dbReference>
<dbReference type="RefSeq" id="WP_302037364.1">
    <property type="nucleotide sequence ID" value="NZ_JAUKPO010000004.1"/>
</dbReference>
<comment type="caution">
    <text evidence="1">The sequence shown here is derived from an EMBL/GenBank/DDBJ whole genome shotgun (WGS) entry which is preliminary data.</text>
</comment>
<keyword evidence="2" id="KW-1185">Reference proteome</keyword>
<dbReference type="EMBL" id="JAUKPO010000004">
    <property type="protein sequence ID" value="MDO1446562.1"/>
    <property type="molecule type" value="Genomic_DNA"/>
</dbReference>
<keyword evidence="1" id="KW-0378">Hydrolase</keyword>
<gene>
    <name evidence="1" type="ORF">Q0590_09895</name>
</gene>
<dbReference type="InterPro" id="IPR003737">
    <property type="entry name" value="GlcNAc_PI_deacetylase-related"/>
</dbReference>
<organism evidence="1 2">
    <name type="scientific">Rhodocytophaga aerolata</name>
    <dbReference type="NCBI Taxonomy" id="455078"/>
    <lineage>
        <taxon>Bacteria</taxon>
        <taxon>Pseudomonadati</taxon>
        <taxon>Bacteroidota</taxon>
        <taxon>Cytophagia</taxon>
        <taxon>Cytophagales</taxon>
        <taxon>Rhodocytophagaceae</taxon>
        <taxon>Rhodocytophaga</taxon>
    </lineage>
</organism>
<dbReference type="SUPFAM" id="SSF102588">
    <property type="entry name" value="LmbE-like"/>
    <property type="match status" value="1"/>
</dbReference>
<protein>
    <submittedName>
        <fullName evidence="1">PIG-L family deacetylase</fullName>
        <ecNumber evidence="1">3.5.1.-</ecNumber>
    </submittedName>
</protein>
<dbReference type="PANTHER" id="PTHR12993">
    <property type="entry name" value="N-ACETYLGLUCOSAMINYL-PHOSPHATIDYLINOSITOL DE-N-ACETYLASE-RELATED"/>
    <property type="match status" value="1"/>
</dbReference>